<dbReference type="Proteomes" id="UP000000759">
    <property type="component" value="Chromosome 18"/>
</dbReference>
<dbReference type="HOGENOM" id="CLU_046216_0_0_1"/>
<dbReference type="PaxDb" id="2850-Phatr48545"/>
<gene>
    <name evidence="2" type="ORF">PHATRDRAFT_48545</name>
</gene>
<protein>
    <recommendedName>
        <fullName evidence="4">Sulfotransferase</fullName>
    </recommendedName>
</protein>
<dbReference type="InterPro" id="IPR027417">
    <property type="entry name" value="P-loop_NTPase"/>
</dbReference>
<dbReference type="OMA" id="FAFCHEP"/>
<dbReference type="GeneID" id="7194782"/>
<dbReference type="KEGG" id="pti:PHATRDRAFT_48545"/>
<evidence type="ECO:0000313" key="3">
    <source>
        <dbReference type="Proteomes" id="UP000000759"/>
    </source>
</evidence>
<evidence type="ECO:0008006" key="4">
    <source>
        <dbReference type="Google" id="ProtNLM"/>
    </source>
</evidence>
<sequence>MSMQISGRILTFTVLVLIPTVLQLYGSWRTIHQLQQTLCLDPEEFGCGGAIREIATAIDSQAELDVSTKEHTDLYGFAVPTKEESTSSAGAHITSPRQWPTSESVNVNTNRTISRPISGSPPTLFWHVGPHKTSTTAIQSFLAAHKKVLLEKDNIVFPWMLPGHFRGTKNTANLAFCLSGRKGPWEMNCQRVLQSFQHFVASALANSKNIVLSAEEFAFCHEPQIRQFVQDYFADWEIQVIVFHRRFDEWLTSLHFEMNRDLPFRERSNLVDFLENPGTLASFEFHYSHKVRERYQSVTDHDVTIVNFHTAKEGRSLVEQFTCDGLQGMAPHTCRAAQRFVSRKINGAHSLDSGFLLAEALEQNMVPLLDFANRTLSSDAETSLLARIDRKLETSTDLPVRCLSETTQDHVWNRTKEWFPFDLERSKSLSKAENVSRSRTCCLDVSRVCALDDWKAFFRGLPVSRKSEQIQ</sequence>
<reference evidence="2 3" key="1">
    <citation type="journal article" date="2008" name="Nature">
        <title>The Phaeodactylum genome reveals the evolutionary history of diatom genomes.</title>
        <authorList>
            <person name="Bowler C."/>
            <person name="Allen A.E."/>
            <person name="Badger J.H."/>
            <person name="Grimwood J."/>
            <person name="Jabbari K."/>
            <person name="Kuo A."/>
            <person name="Maheswari U."/>
            <person name="Martens C."/>
            <person name="Maumus F."/>
            <person name="Otillar R.P."/>
            <person name="Rayko E."/>
            <person name="Salamov A."/>
            <person name="Vandepoele K."/>
            <person name="Beszteri B."/>
            <person name="Gruber A."/>
            <person name="Heijde M."/>
            <person name="Katinka M."/>
            <person name="Mock T."/>
            <person name="Valentin K."/>
            <person name="Verret F."/>
            <person name="Berges J.A."/>
            <person name="Brownlee C."/>
            <person name="Cadoret J.P."/>
            <person name="Chiovitti A."/>
            <person name="Choi C.J."/>
            <person name="Coesel S."/>
            <person name="De Martino A."/>
            <person name="Detter J.C."/>
            <person name="Durkin C."/>
            <person name="Falciatore A."/>
            <person name="Fournet J."/>
            <person name="Haruta M."/>
            <person name="Huysman M.J."/>
            <person name="Jenkins B.D."/>
            <person name="Jiroutova K."/>
            <person name="Jorgensen R.E."/>
            <person name="Joubert Y."/>
            <person name="Kaplan A."/>
            <person name="Kroger N."/>
            <person name="Kroth P.G."/>
            <person name="La Roche J."/>
            <person name="Lindquist E."/>
            <person name="Lommer M."/>
            <person name="Martin-Jezequel V."/>
            <person name="Lopez P.J."/>
            <person name="Lucas S."/>
            <person name="Mangogna M."/>
            <person name="McGinnis K."/>
            <person name="Medlin L.K."/>
            <person name="Montsant A."/>
            <person name="Oudot-Le Secq M.P."/>
            <person name="Napoli C."/>
            <person name="Obornik M."/>
            <person name="Parker M.S."/>
            <person name="Petit J.L."/>
            <person name="Porcel B.M."/>
            <person name="Poulsen N."/>
            <person name="Robison M."/>
            <person name="Rychlewski L."/>
            <person name="Rynearson T.A."/>
            <person name="Schmutz J."/>
            <person name="Shapiro H."/>
            <person name="Siaut M."/>
            <person name="Stanley M."/>
            <person name="Sussman M.R."/>
            <person name="Taylor A.R."/>
            <person name="Vardi A."/>
            <person name="von Dassow P."/>
            <person name="Vyverman W."/>
            <person name="Willis A."/>
            <person name="Wyrwicz L.S."/>
            <person name="Rokhsar D.S."/>
            <person name="Weissenbach J."/>
            <person name="Armbrust E.V."/>
            <person name="Green B.R."/>
            <person name="Van de Peer Y."/>
            <person name="Grigoriev I.V."/>
        </authorList>
    </citation>
    <scope>NUCLEOTIDE SEQUENCE [LARGE SCALE GENOMIC DNA]</scope>
    <source>
        <strain evidence="2 3">CCAP 1055/1</strain>
    </source>
</reference>
<dbReference type="eggNOG" id="ENOG502SZQY">
    <property type="taxonomic scope" value="Eukaryota"/>
</dbReference>
<organism evidence="2 3">
    <name type="scientific">Phaeodactylum tricornutum (strain CCAP 1055/1)</name>
    <dbReference type="NCBI Taxonomy" id="556484"/>
    <lineage>
        <taxon>Eukaryota</taxon>
        <taxon>Sar</taxon>
        <taxon>Stramenopiles</taxon>
        <taxon>Ochrophyta</taxon>
        <taxon>Bacillariophyta</taxon>
        <taxon>Bacillariophyceae</taxon>
        <taxon>Bacillariophycidae</taxon>
        <taxon>Naviculales</taxon>
        <taxon>Phaeodactylaceae</taxon>
        <taxon>Phaeodactylum</taxon>
    </lineage>
</organism>
<feature type="compositionally biased region" description="Polar residues" evidence="1">
    <location>
        <begin position="95"/>
        <end position="105"/>
    </location>
</feature>
<dbReference type="RefSeq" id="XP_002183043.1">
    <property type="nucleotide sequence ID" value="XM_002183007.1"/>
</dbReference>
<dbReference type="SUPFAM" id="SSF52540">
    <property type="entry name" value="P-loop containing nucleoside triphosphate hydrolases"/>
    <property type="match status" value="1"/>
</dbReference>
<dbReference type="EMBL" id="CM000620">
    <property type="protein sequence ID" value="EEC45261.1"/>
    <property type="molecule type" value="Genomic_DNA"/>
</dbReference>
<dbReference type="AlphaFoldDB" id="B7G7M2"/>
<accession>B7G7M2</accession>
<evidence type="ECO:0000313" key="2">
    <source>
        <dbReference type="EMBL" id="EEC45261.1"/>
    </source>
</evidence>
<reference evidence="3" key="2">
    <citation type="submission" date="2008-08" db="EMBL/GenBank/DDBJ databases">
        <authorList>
            <consortium name="Diatom Consortium"/>
            <person name="Grigoriev I."/>
            <person name="Grimwood J."/>
            <person name="Kuo A."/>
            <person name="Otillar R.P."/>
            <person name="Salamov A."/>
            <person name="Detter J.C."/>
            <person name="Lindquist E."/>
            <person name="Shapiro H."/>
            <person name="Lucas S."/>
            <person name="Glavina del Rio T."/>
            <person name="Pitluck S."/>
            <person name="Rokhsar D."/>
            <person name="Bowler C."/>
        </authorList>
    </citation>
    <scope>GENOME REANNOTATION</scope>
    <source>
        <strain evidence="3">CCAP 1055/1</strain>
    </source>
</reference>
<dbReference type="OrthoDB" id="48379at2759"/>
<keyword evidence="3" id="KW-1185">Reference proteome</keyword>
<name>B7G7M2_PHATC</name>
<dbReference type="InParanoid" id="B7G7M2"/>
<evidence type="ECO:0000256" key="1">
    <source>
        <dbReference type="SAM" id="MobiDB-lite"/>
    </source>
</evidence>
<feature type="region of interest" description="Disordered" evidence="1">
    <location>
        <begin position="86"/>
        <end position="105"/>
    </location>
</feature>
<proteinExistence type="predicted"/>